<dbReference type="RefSeq" id="WP_380621699.1">
    <property type="nucleotide sequence ID" value="NZ_JBHSDK010000015.1"/>
</dbReference>
<keyword evidence="1" id="KW-0805">Transcription regulation</keyword>
<evidence type="ECO:0000256" key="2">
    <source>
        <dbReference type="ARBA" id="ARBA00023125"/>
    </source>
</evidence>
<dbReference type="InterPro" id="IPR054129">
    <property type="entry name" value="DesT_TetR_C"/>
</dbReference>
<dbReference type="PRINTS" id="PR00455">
    <property type="entry name" value="HTHTETR"/>
</dbReference>
<dbReference type="PROSITE" id="PS50977">
    <property type="entry name" value="HTH_TETR_2"/>
    <property type="match status" value="1"/>
</dbReference>
<proteinExistence type="predicted"/>
<gene>
    <name evidence="6" type="ORF">ACFPET_12015</name>
</gene>
<dbReference type="SUPFAM" id="SSF46689">
    <property type="entry name" value="Homeodomain-like"/>
    <property type="match status" value="1"/>
</dbReference>
<evidence type="ECO:0000256" key="3">
    <source>
        <dbReference type="ARBA" id="ARBA00023163"/>
    </source>
</evidence>
<sequence>MPRSERRAQLLQAAQATFVANGYHSTAMDDIAERAGVSKPVLYQHFKSKLDLYLALLEKNARELVDNVRGAMAASDDNKDRVNLAMRAYFDFVDGQGEGFRLLFDSDQRNDPAVAKVMKQAEQDCIDALADTIMGDTGVDKARAEILATGLAGSAEIAAKKWLAVGRPIPKDEAVALMATLSWRGISYFPLEDEK</sequence>
<dbReference type="PANTHER" id="PTHR30055:SF160">
    <property type="entry name" value="TRANSCRIPTIONAL REGULATORY PROTEIN (PROBABLY ASNC-FAMILY)-RELATED"/>
    <property type="match status" value="1"/>
</dbReference>
<dbReference type="InterPro" id="IPR050109">
    <property type="entry name" value="HTH-type_TetR-like_transc_reg"/>
</dbReference>
<dbReference type="Proteomes" id="UP001595823">
    <property type="component" value="Unassembled WGS sequence"/>
</dbReference>
<evidence type="ECO:0000313" key="6">
    <source>
        <dbReference type="EMBL" id="MFC4335929.1"/>
    </source>
</evidence>
<evidence type="ECO:0000259" key="5">
    <source>
        <dbReference type="PROSITE" id="PS50977"/>
    </source>
</evidence>
<keyword evidence="2 4" id="KW-0238">DNA-binding</keyword>
<dbReference type="InterPro" id="IPR009057">
    <property type="entry name" value="Homeodomain-like_sf"/>
</dbReference>
<dbReference type="EMBL" id="JBHSDK010000015">
    <property type="protein sequence ID" value="MFC4335929.1"/>
    <property type="molecule type" value="Genomic_DNA"/>
</dbReference>
<protein>
    <submittedName>
        <fullName evidence="6">TetR/AcrR family transcriptional regulator</fullName>
    </submittedName>
</protein>
<reference evidence="7" key="1">
    <citation type="journal article" date="2019" name="Int. J. Syst. Evol. Microbiol.">
        <title>The Global Catalogue of Microorganisms (GCM) 10K type strain sequencing project: providing services to taxonomists for standard genome sequencing and annotation.</title>
        <authorList>
            <consortium name="The Broad Institute Genomics Platform"/>
            <consortium name="The Broad Institute Genome Sequencing Center for Infectious Disease"/>
            <person name="Wu L."/>
            <person name="Ma J."/>
        </authorList>
    </citation>
    <scope>NUCLEOTIDE SEQUENCE [LARGE SCALE GENOMIC DNA]</scope>
    <source>
        <strain evidence="7">IBRC-M 10908</strain>
    </source>
</reference>
<keyword evidence="3" id="KW-0804">Transcription</keyword>
<name>A0ABV8TZP1_9ACTN</name>
<feature type="domain" description="HTH tetR-type" evidence="5">
    <location>
        <begin position="4"/>
        <end position="64"/>
    </location>
</feature>
<dbReference type="Pfam" id="PF00440">
    <property type="entry name" value="TetR_N"/>
    <property type="match status" value="1"/>
</dbReference>
<evidence type="ECO:0000313" key="7">
    <source>
        <dbReference type="Proteomes" id="UP001595823"/>
    </source>
</evidence>
<feature type="DNA-binding region" description="H-T-H motif" evidence="4">
    <location>
        <begin position="27"/>
        <end position="46"/>
    </location>
</feature>
<accession>A0ABV8TZP1</accession>
<dbReference type="Pfam" id="PF21943">
    <property type="entry name" value="TetR_C_46"/>
    <property type="match status" value="1"/>
</dbReference>
<dbReference type="Gene3D" id="1.10.357.10">
    <property type="entry name" value="Tetracycline Repressor, domain 2"/>
    <property type="match status" value="1"/>
</dbReference>
<organism evidence="6 7">
    <name type="scientific">Salininema proteolyticum</name>
    <dbReference type="NCBI Taxonomy" id="1607685"/>
    <lineage>
        <taxon>Bacteria</taxon>
        <taxon>Bacillati</taxon>
        <taxon>Actinomycetota</taxon>
        <taxon>Actinomycetes</taxon>
        <taxon>Glycomycetales</taxon>
        <taxon>Glycomycetaceae</taxon>
        <taxon>Salininema</taxon>
    </lineage>
</organism>
<keyword evidence="7" id="KW-1185">Reference proteome</keyword>
<dbReference type="InterPro" id="IPR001647">
    <property type="entry name" value="HTH_TetR"/>
</dbReference>
<evidence type="ECO:0000256" key="1">
    <source>
        <dbReference type="ARBA" id="ARBA00023015"/>
    </source>
</evidence>
<dbReference type="PANTHER" id="PTHR30055">
    <property type="entry name" value="HTH-TYPE TRANSCRIPTIONAL REGULATOR RUTR"/>
    <property type="match status" value="1"/>
</dbReference>
<dbReference type="SUPFAM" id="SSF48498">
    <property type="entry name" value="Tetracyclin repressor-like, C-terminal domain"/>
    <property type="match status" value="1"/>
</dbReference>
<evidence type="ECO:0000256" key="4">
    <source>
        <dbReference type="PROSITE-ProRule" id="PRU00335"/>
    </source>
</evidence>
<comment type="caution">
    <text evidence="6">The sequence shown here is derived from an EMBL/GenBank/DDBJ whole genome shotgun (WGS) entry which is preliminary data.</text>
</comment>
<dbReference type="InterPro" id="IPR036271">
    <property type="entry name" value="Tet_transcr_reg_TetR-rel_C_sf"/>
</dbReference>